<dbReference type="EMBL" id="CAAALY010131343">
    <property type="protein sequence ID" value="VEL32197.1"/>
    <property type="molecule type" value="Genomic_DNA"/>
</dbReference>
<evidence type="ECO:0000259" key="7">
    <source>
        <dbReference type="PROSITE" id="PS51805"/>
    </source>
</evidence>
<dbReference type="Pfam" id="PF13832">
    <property type="entry name" value="zf-HC5HC2H_2"/>
    <property type="match status" value="1"/>
</dbReference>
<proteinExistence type="predicted"/>
<keyword evidence="2 4" id="KW-0863">Zinc-finger</keyword>
<dbReference type="SUPFAM" id="SSF57903">
    <property type="entry name" value="FYVE/PHD zinc finger"/>
    <property type="match status" value="1"/>
</dbReference>
<dbReference type="OrthoDB" id="6287393at2759"/>
<gene>
    <name evidence="8" type="ORF">PXEA_LOCUS25637</name>
</gene>
<organism evidence="8 9">
    <name type="scientific">Protopolystoma xenopodis</name>
    <dbReference type="NCBI Taxonomy" id="117903"/>
    <lineage>
        <taxon>Eukaryota</taxon>
        <taxon>Metazoa</taxon>
        <taxon>Spiralia</taxon>
        <taxon>Lophotrochozoa</taxon>
        <taxon>Platyhelminthes</taxon>
        <taxon>Monogenea</taxon>
        <taxon>Polyopisthocotylea</taxon>
        <taxon>Polystomatidea</taxon>
        <taxon>Polystomatidae</taxon>
        <taxon>Protopolystoma</taxon>
    </lineage>
</organism>
<evidence type="ECO:0000313" key="9">
    <source>
        <dbReference type="Proteomes" id="UP000784294"/>
    </source>
</evidence>
<evidence type="ECO:0000256" key="4">
    <source>
        <dbReference type="PROSITE-ProRule" id="PRU00146"/>
    </source>
</evidence>
<accession>A0A448XAK4</accession>
<evidence type="ECO:0000256" key="2">
    <source>
        <dbReference type="ARBA" id="ARBA00022771"/>
    </source>
</evidence>
<dbReference type="InterPro" id="IPR011011">
    <property type="entry name" value="Znf_FYVE_PHD"/>
</dbReference>
<protein>
    <submittedName>
        <fullName evidence="8">Uncharacterized protein</fullName>
    </submittedName>
</protein>
<dbReference type="PROSITE" id="PS51805">
    <property type="entry name" value="EPHD"/>
    <property type="match status" value="1"/>
</dbReference>
<evidence type="ECO:0000256" key="3">
    <source>
        <dbReference type="ARBA" id="ARBA00022833"/>
    </source>
</evidence>
<sequence>MSDEGSSLSSSSNSESSACSSSREQGEYPADDISEKVSQSVDASVLLNVNNIDKLDEASTLKVSNKVKEVKLCLLCLEDRDEADDELIECDGCGIVVHEDCHKISGSIFLSSGTSSCSTDPWFCEVCLACLCELCPNRGGVYKRTDNARWVHLLCALYTPGVAFNDPENLMEVRL</sequence>
<dbReference type="GO" id="GO:0008270">
    <property type="term" value="F:zinc ion binding"/>
    <property type="evidence" value="ECO:0007669"/>
    <property type="project" value="UniProtKB-KW"/>
</dbReference>
<dbReference type="GO" id="GO:0006357">
    <property type="term" value="P:regulation of transcription by RNA polymerase II"/>
    <property type="evidence" value="ECO:0007669"/>
    <property type="project" value="TreeGrafter"/>
</dbReference>
<feature type="domain" description="PHD-type" evidence="7">
    <location>
        <begin position="129"/>
        <end position="175"/>
    </location>
</feature>
<keyword evidence="9" id="KW-1185">Reference proteome</keyword>
<dbReference type="PANTHER" id="PTHR13793">
    <property type="entry name" value="PHD FINGER PROTEINS"/>
    <property type="match status" value="1"/>
</dbReference>
<dbReference type="Pfam" id="PF00628">
    <property type="entry name" value="PHD"/>
    <property type="match status" value="1"/>
</dbReference>
<evidence type="ECO:0000256" key="1">
    <source>
        <dbReference type="ARBA" id="ARBA00022723"/>
    </source>
</evidence>
<reference evidence="8" key="1">
    <citation type="submission" date="2018-11" db="EMBL/GenBank/DDBJ databases">
        <authorList>
            <consortium name="Pathogen Informatics"/>
        </authorList>
    </citation>
    <scope>NUCLEOTIDE SEQUENCE</scope>
</reference>
<dbReference type="InterPro" id="IPR001965">
    <property type="entry name" value="Znf_PHD"/>
</dbReference>
<name>A0A448XAK4_9PLAT</name>
<dbReference type="PROSITE" id="PS01359">
    <property type="entry name" value="ZF_PHD_1"/>
    <property type="match status" value="1"/>
</dbReference>
<dbReference type="SMART" id="SM00249">
    <property type="entry name" value="PHD"/>
    <property type="match status" value="1"/>
</dbReference>
<dbReference type="InterPro" id="IPR034732">
    <property type="entry name" value="EPHD"/>
</dbReference>
<dbReference type="InterPro" id="IPR013083">
    <property type="entry name" value="Znf_RING/FYVE/PHD"/>
</dbReference>
<dbReference type="PROSITE" id="PS50016">
    <property type="entry name" value="ZF_PHD_2"/>
    <property type="match status" value="1"/>
</dbReference>
<feature type="compositionally biased region" description="Low complexity" evidence="5">
    <location>
        <begin position="1"/>
        <end position="23"/>
    </location>
</feature>
<dbReference type="Proteomes" id="UP000784294">
    <property type="component" value="Unassembled WGS sequence"/>
</dbReference>
<dbReference type="Gene3D" id="3.30.40.10">
    <property type="entry name" value="Zinc/RING finger domain, C3HC4 (zinc finger)"/>
    <property type="match status" value="1"/>
</dbReference>
<dbReference type="InterPro" id="IPR050701">
    <property type="entry name" value="Histone_Mod_Regulator"/>
</dbReference>
<dbReference type="InterPro" id="IPR019786">
    <property type="entry name" value="Zinc_finger_PHD-type_CS"/>
</dbReference>
<dbReference type="AlphaFoldDB" id="A0A448XAK4"/>
<comment type="caution">
    <text evidence="8">The sequence shown here is derived from an EMBL/GenBank/DDBJ whole genome shotgun (WGS) entry which is preliminary data.</text>
</comment>
<keyword evidence="3" id="KW-0862">Zinc</keyword>
<keyword evidence="1" id="KW-0479">Metal-binding</keyword>
<dbReference type="PANTHER" id="PTHR13793:SF150">
    <property type="entry name" value="PHD FINGER PROTEIN 14"/>
    <property type="match status" value="1"/>
</dbReference>
<dbReference type="InterPro" id="IPR019787">
    <property type="entry name" value="Znf_PHD-finger"/>
</dbReference>
<feature type="region of interest" description="Disordered" evidence="5">
    <location>
        <begin position="1"/>
        <end position="34"/>
    </location>
</feature>
<evidence type="ECO:0000256" key="5">
    <source>
        <dbReference type="SAM" id="MobiDB-lite"/>
    </source>
</evidence>
<feature type="domain" description="PHD-type" evidence="6">
    <location>
        <begin position="70"/>
        <end position="130"/>
    </location>
</feature>
<evidence type="ECO:0000313" key="8">
    <source>
        <dbReference type="EMBL" id="VEL32197.1"/>
    </source>
</evidence>
<evidence type="ECO:0000259" key="6">
    <source>
        <dbReference type="PROSITE" id="PS50016"/>
    </source>
</evidence>